<sequence>MYLNFTMTWVPNQDGGVIVQQFYTNSSTLDIQRCVFYKCKVTDLKKGGAIYARSSENASLAISYTQFIECEALQGGAFYIELFNGLDVTLNELTFDKCITYDGGYGGGTQMRFDLDAQGTVIFTGTNIFNECKANRGPAMYISLTLSQSSFQLTGTFQIKNCESALQGGGLYISNKCGTTNLSPTGTQNIFSNCTTQNIAGGIYSEVSSSGQLNIANTVFQDCTAHMYDTSQGGGALHCSINDGQISITNSQFTRCQLYQGGCGGAIYFNRQSATSNISLTSTSFTDCKTLYNSSNQTFGWGGAVYLQINVSSGSLTSTSLQMTGLSFSGCESCVGIGNNIHILSSDTQSTGQQIKDSSLITVSGVNDLYTNANYAYDYMGINNNTAAGNVGTTNLDNHAPLFEQLFTLVVPNPSYIDATNGQDIKYCGPLKAKCKKITFAIDRNTAPQTGSAPSMDTKFELILTTTPSSDSNLKISLPTTYHNYITIQSIGYVSGGTGYTKQKISSSSNTNSLFS</sequence>
<reference evidence="1 2" key="1">
    <citation type="submission" date="2019-03" db="EMBL/GenBank/DDBJ databases">
        <title>Single cell metagenomics reveals metabolic interactions within the superorganism composed of flagellate Streblomastix strix and complex community of Bacteroidetes bacteria on its surface.</title>
        <authorList>
            <person name="Treitli S.C."/>
            <person name="Kolisko M."/>
            <person name="Husnik F."/>
            <person name="Keeling P."/>
            <person name="Hampl V."/>
        </authorList>
    </citation>
    <scope>NUCLEOTIDE SEQUENCE [LARGE SCALE GENOMIC DNA]</scope>
    <source>
        <strain evidence="1">ST1C</strain>
    </source>
</reference>
<comment type="caution">
    <text evidence="1">The sequence shown here is derived from an EMBL/GenBank/DDBJ whole genome shotgun (WGS) entry which is preliminary data.</text>
</comment>
<gene>
    <name evidence="1" type="ORF">EZS28_029999</name>
</gene>
<dbReference type="Proteomes" id="UP000324800">
    <property type="component" value="Unassembled WGS sequence"/>
</dbReference>
<accession>A0A5J4UW48</accession>
<name>A0A5J4UW48_9EUKA</name>
<evidence type="ECO:0000313" key="1">
    <source>
        <dbReference type="EMBL" id="KAA6374474.1"/>
    </source>
</evidence>
<protein>
    <recommendedName>
        <fullName evidence="3">Right handed beta helix domain-containing protein</fullName>
    </recommendedName>
</protein>
<proteinExistence type="predicted"/>
<evidence type="ECO:0000313" key="2">
    <source>
        <dbReference type="Proteomes" id="UP000324800"/>
    </source>
</evidence>
<evidence type="ECO:0008006" key="3">
    <source>
        <dbReference type="Google" id="ProtNLM"/>
    </source>
</evidence>
<organism evidence="1 2">
    <name type="scientific">Streblomastix strix</name>
    <dbReference type="NCBI Taxonomy" id="222440"/>
    <lineage>
        <taxon>Eukaryota</taxon>
        <taxon>Metamonada</taxon>
        <taxon>Preaxostyla</taxon>
        <taxon>Oxymonadida</taxon>
        <taxon>Streblomastigidae</taxon>
        <taxon>Streblomastix</taxon>
    </lineage>
</organism>
<dbReference type="OrthoDB" id="10693235at2759"/>
<dbReference type="EMBL" id="SNRW01011953">
    <property type="protein sequence ID" value="KAA6374474.1"/>
    <property type="molecule type" value="Genomic_DNA"/>
</dbReference>
<dbReference type="AlphaFoldDB" id="A0A5J4UW48"/>
<feature type="non-terminal residue" evidence="1">
    <location>
        <position position="516"/>
    </location>
</feature>